<dbReference type="KEGG" id="ncb:C0V82_14145"/>
<organism evidence="2 3">
    <name type="scientific">Niveispirillum cyanobacteriorum</name>
    <dbReference type="NCBI Taxonomy" id="1612173"/>
    <lineage>
        <taxon>Bacteria</taxon>
        <taxon>Pseudomonadati</taxon>
        <taxon>Pseudomonadota</taxon>
        <taxon>Alphaproteobacteria</taxon>
        <taxon>Rhodospirillales</taxon>
        <taxon>Azospirillaceae</taxon>
        <taxon>Niveispirillum</taxon>
    </lineage>
</organism>
<sequence length="493" mass="54452">MSVWSRIAEAMGLSAAPDALQVVALTEAAGVSIDADDVYYRPLAGQHPQRDLSPIAQSRMQELVWYLWDSNGLANRLIELPLAYLLAEGVRLACDDEEAQGWLDAFWKDGVNRMDRKLKEYVRCLKLFGELCLPVFVNEVSGRCRLGYIDPVTIDGIVKDPENPALEIGVIVRPKQGGDRRLYKIILAGPDEELLGVGARRLREGMRDGQCFYWRRNALPNSGRGRSDLLPSIDHCDAYNKLLFGEVDRADALRMVLWDVTLKGANKDEVKARAREIQSPRPHSIRVHNDSEVWDTITPDMKAGDASETARLIRGHVLGSRTLPEHWMGQGDVNRASGESMAEPTFKVLTDEQNEIQGMLVDLGRFVLRSRIKAVGLAPADWEDDPAFQVRADMPDLASRDVARFAQALGSVVASCVTALDQGLLTEETVMRFIALVAAQMGLEINPAEELAKARAQKAQRRGGDAFSSDPDPNFDPADDADEQEPESPPAAA</sequence>
<name>A0A2K9NDS7_9PROT</name>
<feature type="compositionally biased region" description="Acidic residues" evidence="1">
    <location>
        <begin position="477"/>
        <end position="486"/>
    </location>
</feature>
<evidence type="ECO:0000313" key="2">
    <source>
        <dbReference type="EMBL" id="AUN31247.1"/>
    </source>
</evidence>
<reference evidence="2 3" key="1">
    <citation type="submission" date="2017-12" db="EMBL/GenBank/DDBJ databases">
        <title>Genomes of bacteria within cyanobacterial aggregates.</title>
        <authorList>
            <person name="Cai H."/>
        </authorList>
    </citation>
    <scope>NUCLEOTIDE SEQUENCE [LARGE SCALE GENOMIC DNA]</scope>
    <source>
        <strain evidence="2 3">TH16</strain>
    </source>
</reference>
<dbReference type="OrthoDB" id="142455at2"/>
<proteinExistence type="predicted"/>
<feature type="region of interest" description="Disordered" evidence="1">
    <location>
        <begin position="452"/>
        <end position="493"/>
    </location>
</feature>
<evidence type="ECO:0000313" key="3">
    <source>
        <dbReference type="Proteomes" id="UP000234752"/>
    </source>
</evidence>
<dbReference type="EMBL" id="CP025611">
    <property type="protein sequence ID" value="AUN31247.1"/>
    <property type="molecule type" value="Genomic_DNA"/>
</dbReference>
<dbReference type="RefSeq" id="WP_102112854.1">
    <property type="nucleotide sequence ID" value="NZ_BMGN01000005.1"/>
</dbReference>
<keyword evidence="3" id="KW-1185">Reference proteome</keyword>
<feature type="compositionally biased region" description="Low complexity" evidence="1">
    <location>
        <begin position="465"/>
        <end position="476"/>
    </location>
</feature>
<dbReference type="AlphaFoldDB" id="A0A2K9NDS7"/>
<dbReference type="Proteomes" id="UP000234752">
    <property type="component" value="Chromosome eg_1"/>
</dbReference>
<gene>
    <name evidence="2" type="ORF">C0V82_14145</name>
</gene>
<accession>A0A2K9NDS7</accession>
<evidence type="ECO:0000256" key="1">
    <source>
        <dbReference type="SAM" id="MobiDB-lite"/>
    </source>
</evidence>
<protein>
    <submittedName>
        <fullName evidence="2">Uncharacterized protein</fullName>
    </submittedName>
</protein>